<dbReference type="OrthoDB" id="9814399at2"/>
<keyword evidence="1" id="KW-0732">Signal</keyword>
<dbReference type="STRING" id="343013.SAMN04489707_102717"/>
<evidence type="ECO:0000259" key="2">
    <source>
        <dbReference type="Pfam" id="PF09917"/>
    </source>
</evidence>
<sequence>MRQALAAIALVAITAPALAQMTPVGLWRSFDEKTNEPKSEVRIGDNGGVLEGRIDKLLRKGADPAAKCTECRDELKDQPMVGLRIIKDAKKAEGKDVWEDGKILDPENGKFYTLRLTPIEGGKKLEVRGSIGPFGRTQTWQRVE</sequence>
<feature type="domain" description="DUF2147" evidence="2">
    <location>
        <begin position="25"/>
        <end position="142"/>
    </location>
</feature>
<dbReference type="AlphaFoldDB" id="A0A1I7JJL9"/>
<feature type="chain" id="PRO_5010238903" evidence="1">
    <location>
        <begin position="20"/>
        <end position="144"/>
    </location>
</feature>
<organism evidence="3 4">
    <name type="scientific">Paenacidovorax caeni</name>
    <dbReference type="NCBI Taxonomy" id="343013"/>
    <lineage>
        <taxon>Bacteria</taxon>
        <taxon>Pseudomonadati</taxon>
        <taxon>Pseudomonadota</taxon>
        <taxon>Betaproteobacteria</taxon>
        <taxon>Burkholderiales</taxon>
        <taxon>Comamonadaceae</taxon>
        <taxon>Paenacidovorax</taxon>
    </lineage>
</organism>
<dbReference type="RefSeq" id="WP_054256648.1">
    <property type="nucleotide sequence ID" value="NZ_CYIG01000022.1"/>
</dbReference>
<dbReference type="PANTHER" id="PTHR36919">
    <property type="entry name" value="BLR1215 PROTEIN"/>
    <property type="match status" value="1"/>
</dbReference>
<feature type="signal peptide" evidence="1">
    <location>
        <begin position="1"/>
        <end position="19"/>
    </location>
</feature>
<proteinExistence type="predicted"/>
<evidence type="ECO:0000313" key="3">
    <source>
        <dbReference type="EMBL" id="SFU85328.1"/>
    </source>
</evidence>
<dbReference type="Pfam" id="PF09917">
    <property type="entry name" value="DUF2147"/>
    <property type="match status" value="1"/>
</dbReference>
<keyword evidence="4" id="KW-1185">Reference proteome</keyword>
<protein>
    <submittedName>
        <fullName evidence="3">Uncharacterized conserved protein, DUF2147 family</fullName>
    </submittedName>
</protein>
<evidence type="ECO:0000313" key="4">
    <source>
        <dbReference type="Proteomes" id="UP000183656"/>
    </source>
</evidence>
<dbReference type="Proteomes" id="UP000183656">
    <property type="component" value="Unassembled WGS sequence"/>
</dbReference>
<evidence type="ECO:0000256" key="1">
    <source>
        <dbReference type="SAM" id="SignalP"/>
    </source>
</evidence>
<dbReference type="PANTHER" id="PTHR36919:SF3">
    <property type="entry name" value="BLL5882 PROTEIN"/>
    <property type="match status" value="1"/>
</dbReference>
<gene>
    <name evidence="3" type="ORF">SAMN04489707_102717</name>
</gene>
<accession>A0A1I7JJL9</accession>
<dbReference type="EMBL" id="FPBX01000027">
    <property type="protein sequence ID" value="SFU85328.1"/>
    <property type="molecule type" value="Genomic_DNA"/>
</dbReference>
<reference evidence="3 4" key="1">
    <citation type="submission" date="2016-10" db="EMBL/GenBank/DDBJ databases">
        <authorList>
            <person name="de Groot N.N."/>
        </authorList>
    </citation>
    <scope>NUCLEOTIDE SEQUENCE [LARGE SCALE GENOMIC DNA]</scope>
    <source>
        <strain evidence="3 4">R-24608</strain>
    </source>
</reference>
<dbReference type="InterPro" id="IPR019223">
    <property type="entry name" value="DUF2147"/>
</dbReference>
<name>A0A1I7JJL9_9BURK</name>
<dbReference type="Gene3D" id="2.40.128.520">
    <property type="match status" value="1"/>
</dbReference>